<dbReference type="EMBL" id="AONH01000024">
    <property type="protein sequence ID" value="KGM86077.1"/>
    <property type="molecule type" value="Genomic_DNA"/>
</dbReference>
<evidence type="ECO:0000256" key="1">
    <source>
        <dbReference type="ARBA" id="ARBA00023015"/>
    </source>
</evidence>
<evidence type="ECO:0000256" key="2">
    <source>
        <dbReference type="ARBA" id="ARBA00023125"/>
    </source>
</evidence>
<dbReference type="InterPro" id="IPR001647">
    <property type="entry name" value="HTH_TetR"/>
</dbReference>
<dbReference type="InterPro" id="IPR050109">
    <property type="entry name" value="HTH-type_TetR-like_transc_reg"/>
</dbReference>
<keyword evidence="3" id="KW-0804">Transcription</keyword>
<evidence type="ECO:0000256" key="4">
    <source>
        <dbReference type="PROSITE-ProRule" id="PRU00335"/>
    </source>
</evidence>
<comment type="caution">
    <text evidence="6">The sequence shown here is derived from an EMBL/GenBank/DDBJ whole genome shotgun (WGS) entry which is preliminary data.</text>
</comment>
<keyword evidence="2 4" id="KW-0238">DNA-binding</keyword>
<dbReference type="SUPFAM" id="SSF46689">
    <property type="entry name" value="Homeodomain-like"/>
    <property type="match status" value="1"/>
</dbReference>
<dbReference type="Proteomes" id="UP000030021">
    <property type="component" value="Unassembled WGS sequence"/>
</dbReference>
<dbReference type="Gene3D" id="1.10.357.10">
    <property type="entry name" value="Tetracycline Repressor, domain 2"/>
    <property type="match status" value="1"/>
</dbReference>
<dbReference type="GO" id="GO:0003700">
    <property type="term" value="F:DNA-binding transcription factor activity"/>
    <property type="evidence" value="ECO:0007669"/>
    <property type="project" value="TreeGrafter"/>
</dbReference>
<evidence type="ECO:0000313" key="7">
    <source>
        <dbReference type="Proteomes" id="UP000030021"/>
    </source>
</evidence>
<dbReference type="FunFam" id="1.10.10.60:FF:000141">
    <property type="entry name" value="TetR family transcriptional regulator"/>
    <property type="match status" value="1"/>
</dbReference>
<dbReference type="InterPro" id="IPR009057">
    <property type="entry name" value="Homeodomain-like_sf"/>
</dbReference>
<dbReference type="Pfam" id="PF00440">
    <property type="entry name" value="TetR_N"/>
    <property type="match status" value="1"/>
</dbReference>
<gene>
    <name evidence="6" type="ORF">rosmuc_03951</name>
</gene>
<dbReference type="InterPro" id="IPR039536">
    <property type="entry name" value="TetR_C_Proteobacteria"/>
</dbReference>
<evidence type="ECO:0000259" key="5">
    <source>
        <dbReference type="PROSITE" id="PS50977"/>
    </source>
</evidence>
<name>A0A0A0HED2_9RHOB</name>
<feature type="DNA-binding region" description="H-T-H motif" evidence="4">
    <location>
        <begin position="42"/>
        <end position="61"/>
    </location>
</feature>
<organism evidence="6 7">
    <name type="scientific">Roseovarius mucosus DSM 17069</name>
    <dbReference type="NCBI Taxonomy" id="1288298"/>
    <lineage>
        <taxon>Bacteria</taxon>
        <taxon>Pseudomonadati</taxon>
        <taxon>Pseudomonadota</taxon>
        <taxon>Alphaproteobacteria</taxon>
        <taxon>Rhodobacterales</taxon>
        <taxon>Roseobacteraceae</taxon>
        <taxon>Roseovarius</taxon>
    </lineage>
</organism>
<dbReference type="eggNOG" id="COG1309">
    <property type="taxonomic scope" value="Bacteria"/>
</dbReference>
<dbReference type="PRINTS" id="PR00455">
    <property type="entry name" value="HTHTETR"/>
</dbReference>
<proteinExistence type="predicted"/>
<dbReference type="GO" id="GO:0000976">
    <property type="term" value="F:transcription cis-regulatory region binding"/>
    <property type="evidence" value="ECO:0007669"/>
    <property type="project" value="TreeGrafter"/>
</dbReference>
<dbReference type="PROSITE" id="PS50977">
    <property type="entry name" value="HTH_TETR_2"/>
    <property type="match status" value="1"/>
</dbReference>
<dbReference type="Pfam" id="PF14246">
    <property type="entry name" value="TetR_C_7"/>
    <property type="match status" value="1"/>
</dbReference>
<accession>A0A0A0HED2</accession>
<dbReference type="PANTHER" id="PTHR30055:SF146">
    <property type="entry name" value="HTH-TYPE TRANSCRIPTIONAL DUAL REGULATOR CECR"/>
    <property type="match status" value="1"/>
</dbReference>
<protein>
    <submittedName>
        <fullName evidence="6">Transcriptional regulator, TetR family</fullName>
    </submittedName>
</protein>
<dbReference type="HOGENOM" id="CLU_069356_27_0_5"/>
<sequence length="214" mass="23711">MLRCAIVITFWKQVITMRESKGADVLRGAREVFLKCGFEGASVDAIAEQAKVSKATLYAHFSSKDRLFLSVLRAECDRLSEEICRPLSNLGNAQDALEELSRRMIGLVMDEGYIRLLRVCIGAVPVLPEAGEIYMDAGPTRAITHVAQILKDLHETKSLNVENVQNAASQFIHLSISDVIMPRLLAVDQPVDASEHSKRAVDAFLAVYGRRNDL</sequence>
<feature type="domain" description="HTH tetR-type" evidence="5">
    <location>
        <begin position="19"/>
        <end position="79"/>
    </location>
</feature>
<keyword evidence="1" id="KW-0805">Transcription regulation</keyword>
<dbReference type="AlphaFoldDB" id="A0A0A0HED2"/>
<dbReference type="PANTHER" id="PTHR30055">
    <property type="entry name" value="HTH-TYPE TRANSCRIPTIONAL REGULATOR RUTR"/>
    <property type="match status" value="1"/>
</dbReference>
<reference evidence="6 7" key="1">
    <citation type="submission" date="2013-01" db="EMBL/GenBank/DDBJ databases">
        <authorList>
            <person name="Fiebig A."/>
            <person name="Goeker M."/>
            <person name="Klenk H.-P.P."/>
        </authorList>
    </citation>
    <scope>NUCLEOTIDE SEQUENCE [LARGE SCALE GENOMIC DNA]</scope>
    <source>
        <strain evidence="6 7">DSM 17069</strain>
    </source>
</reference>
<evidence type="ECO:0000256" key="3">
    <source>
        <dbReference type="ARBA" id="ARBA00023163"/>
    </source>
</evidence>
<dbReference type="PROSITE" id="PS01081">
    <property type="entry name" value="HTH_TETR_1"/>
    <property type="match status" value="1"/>
</dbReference>
<evidence type="ECO:0000313" key="6">
    <source>
        <dbReference type="EMBL" id="KGM86077.1"/>
    </source>
</evidence>
<dbReference type="InterPro" id="IPR023772">
    <property type="entry name" value="DNA-bd_HTH_TetR-type_CS"/>
</dbReference>
<dbReference type="Gene3D" id="1.10.10.60">
    <property type="entry name" value="Homeodomain-like"/>
    <property type="match status" value="1"/>
</dbReference>